<evidence type="ECO:0000313" key="2">
    <source>
        <dbReference type="EMBL" id="RDE22695.1"/>
    </source>
</evidence>
<dbReference type="Proteomes" id="UP000253769">
    <property type="component" value="Unassembled WGS sequence"/>
</dbReference>
<protein>
    <recommendedName>
        <fullName evidence="4">Fis family transcriptional regulator</fullName>
    </recommendedName>
</protein>
<accession>A0A369WT71</accession>
<keyword evidence="1" id="KW-0812">Transmembrane</keyword>
<reference evidence="2 3" key="1">
    <citation type="submission" date="2018-07" db="EMBL/GenBank/DDBJ databases">
        <title>Motiliproteus coralliicola sp. nov., a bacterium isolated from Coral.</title>
        <authorList>
            <person name="Wang G."/>
        </authorList>
    </citation>
    <scope>NUCLEOTIDE SEQUENCE [LARGE SCALE GENOMIC DNA]</scope>
    <source>
        <strain evidence="2 3">C34</strain>
    </source>
</reference>
<dbReference type="EMBL" id="QQOH01000002">
    <property type="protein sequence ID" value="RDE22695.1"/>
    <property type="molecule type" value="Genomic_DNA"/>
</dbReference>
<dbReference type="RefSeq" id="WP_114695328.1">
    <property type="nucleotide sequence ID" value="NZ_QQOH01000002.1"/>
</dbReference>
<evidence type="ECO:0000256" key="1">
    <source>
        <dbReference type="SAM" id="Phobius"/>
    </source>
</evidence>
<feature type="transmembrane region" description="Helical" evidence="1">
    <location>
        <begin position="109"/>
        <end position="126"/>
    </location>
</feature>
<dbReference type="PIRSF" id="PIRSF004923">
    <property type="entry name" value="RseC"/>
    <property type="match status" value="1"/>
</dbReference>
<dbReference type="AlphaFoldDB" id="A0A369WT71"/>
<comment type="caution">
    <text evidence="2">The sequence shown here is derived from an EMBL/GenBank/DDBJ whole genome shotgun (WGS) entry which is preliminary data.</text>
</comment>
<dbReference type="InterPro" id="IPR026268">
    <property type="entry name" value="RseC"/>
</dbReference>
<evidence type="ECO:0008006" key="4">
    <source>
        <dbReference type="Google" id="ProtNLM"/>
    </source>
</evidence>
<keyword evidence="3" id="KW-1185">Reference proteome</keyword>
<keyword evidence="1" id="KW-1133">Transmembrane helix</keyword>
<dbReference type="OrthoDB" id="9795854at2"/>
<evidence type="ECO:0000313" key="3">
    <source>
        <dbReference type="Proteomes" id="UP000253769"/>
    </source>
</evidence>
<organism evidence="2 3">
    <name type="scientific">Motiliproteus coralliicola</name>
    <dbReference type="NCBI Taxonomy" id="2283196"/>
    <lineage>
        <taxon>Bacteria</taxon>
        <taxon>Pseudomonadati</taxon>
        <taxon>Pseudomonadota</taxon>
        <taxon>Gammaproteobacteria</taxon>
        <taxon>Oceanospirillales</taxon>
        <taxon>Oceanospirillaceae</taxon>
        <taxon>Motiliproteus</taxon>
    </lineage>
</organism>
<dbReference type="PANTHER" id="PTHR35867:SF1">
    <property type="entry name" value="PROTEIN RSEC"/>
    <property type="match status" value="1"/>
</dbReference>
<sequence>MLTEQAEVVEVTDEGVRVETVRRSACDSCRSQSGCGQKLLAELGQAQRFQILVANPKQFTLKPGDRIELGIEESSFLQASLITYLLPLFGLVLFALLGQGMGLAEPLQIAMGFAGLLIGFIGVRYWDRGERQGCQLQPKIVGKQKAYDFIEVEEA</sequence>
<keyword evidence="1" id="KW-0472">Membrane</keyword>
<dbReference type="PANTHER" id="PTHR35867">
    <property type="entry name" value="PROTEIN RSEC"/>
    <property type="match status" value="1"/>
</dbReference>
<dbReference type="InterPro" id="IPR007359">
    <property type="entry name" value="SigmaE_reg_RseC_MucC"/>
</dbReference>
<feature type="transmembrane region" description="Helical" evidence="1">
    <location>
        <begin position="76"/>
        <end position="97"/>
    </location>
</feature>
<dbReference type="Pfam" id="PF04246">
    <property type="entry name" value="RseC_MucC"/>
    <property type="match status" value="1"/>
</dbReference>
<name>A0A369WT71_9GAMM</name>
<gene>
    <name evidence="2" type="ORF">DV711_08945</name>
</gene>
<proteinExistence type="predicted"/>